<reference evidence="6" key="1">
    <citation type="submission" date="2021-10" db="EMBL/GenBank/DDBJ databases">
        <title>Novel species in genus Arthrobacter.</title>
        <authorList>
            <person name="Liu Y."/>
        </authorList>
    </citation>
    <scope>NUCLEOTIDE SEQUENCE</scope>
    <source>
        <strain evidence="6">Zg-Y462</strain>
        <strain evidence="8">zg-Y462</strain>
    </source>
</reference>
<keyword evidence="2" id="KW-0238">DNA-binding</keyword>
<dbReference type="SUPFAM" id="SSF53822">
    <property type="entry name" value="Periplasmic binding protein-like I"/>
    <property type="match status" value="1"/>
</dbReference>
<accession>A0A9X1M7D0</accession>
<organism evidence="6 9">
    <name type="scientific">Arthrobacter zhangbolii</name>
    <dbReference type="NCBI Taxonomy" id="2886936"/>
    <lineage>
        <taxon>Bacteria</taxon>
        <taxon>Bacillati</taxon>
        <taxon>Actinomycetota</taxon>
        <taxon>Actinomycetes</taxon>
        <taxon>Micrococcales</taxon>
        <taxon>Micrococcaceae</taxon>
        <taxon>Arthrobacter</taxon>
    </lineage>
</organism>
<dbReference type="PANTHER" id="PTHR30146:SF109">
    <property type="entry name" value="HTH-TYPE TRANSCRIPTIONAL REGULATOR GALS"/>
    <property type="match status" value="1"/>
</dbReference>
<gene>
    <name evidence="6" type="ORF">LJ755_08430</name>
    <name evidence="7" type="ORF">MUK71_12490</name>
</gene>
<keyword evidence="3" id="KW-0804">Transcription</keyword>
<dbReference type="Pfam" id="PF00356">
    <property type="entry name" value="LacI"/>
    <property type="match status" value="1"/>
</dbReference>
<evidence type="ECO:0000256" key="1">
    <source>
        <dbReference type="ARBA" id="ARBA00023015"/>
    </source>
</evidence>
<dbReference type="SMART" id="SM00354">
    <property type="entry name" value="HTH_LACI"/>
    <property type="match status" value="1"/>
</dbReference>
<dbReference type="InterPro" id="IPR046335">
    <property type="entry name" value="LacI/GalR-like_sensor"/>
</dbReference>
<dbReference type="PANTHER" id="PTHR30146">
    <property type="entry name" value="LACI-RELATED TRANSCRIPTIONAL REPRESSOR"/>
    <property type="match status" value="1"/>
</dbReference>
<evidence type="ECO:0000313" key="7">
    <source>
        <dbReference type="EMBL" id="UON91409.1"/>
    </source>
</evidence>
<dbReference type="PROSITE" id="PS00356">
    <property type="entry name" value="HTH_LACI_1"/>
    <property type="match status" value="1"/>
</dbReference>
<dbReference type="Gene3D" id="1.10.260.40">
    <property type="entry name" value="lambda repressor-like DNA-binding domains"/>
    <property type="match status" value="1"/>
</dbReference>
<name>A0A9X1M7D0_9MICC</name>
<dbReference type="Gene3D" id="3.40.50.2300">
    <property type="match status" value="2"/>
</dbReference>
<evidence type="ECO:0000256" key="3">
    <source>
        <dbReference type="ARBA" id="ARBA00023163"/>
    </source>
</evidence>
<sequence>MAGAVTVRDVARLASVSASTVSRALSASNLVAPHTRDRILAAAAQLGYSVNTSARGLITGRTSNFGLVVPDLENPYFASVTKGVQGRALSEGYAVFVADSDEDVRAEIELVRKLASQVDGLILCSPRMSDEDLGQIARDTTMVLINRRLPQVDSITVDDTEIVRQALGHLYALGHRTVSYAGGPATSWSDSQRRNGIRLALTDLPGLEVVSIGSFPPVFDGGLSAADLAAASGATAVLAYNDLMALGILSRLQARGIRVPEQMSVVGIDDVSAATLVSPALTTVRAPLRKVGTAAVDALIDRILPERRDLPPEALPIHLMIRDSTSVPHRSAVPLTSREDAGLNERSSNAKQ</sequence>
<dbReference type="EMBL" id="JAJFZT010000005">
    <property type="protein sequence ID" value="MCC3272754.1"/>
    <property type="molecule type" value="Genomic_DNA"/>
</dbReference>
<keyword evidence="1" id="KW-0805">Transcription regulation</keyword>
<dbReference type="RefSeq" id="WP_227903790.1">
    <property type="nucleotide sequence ID" value="NZ_CP094984.1"/>
</dbReference>
<dbReference type="CDD" id="cd01392">
    <property type="entry name" value="HTH_LacI"/>
    <property type="match status" value="1"/>
</dbReference>
<dbReference type="Proteomes" id="UP001155145">
    <property type="component" value="Unassembled WGS sequence"/>
</dbReference>
<dbReference type="InterPro" id="IPR000843">
    <property type="entry name" value="HTH_LacI"/>
</dbReference>
<dbReference type="GO" id="GO:0000976">
    <property type="term" value="F:transcription cis-regulatory region binding"/>
    <property type="evidence" value="ECO:0007669"/>
    <property type="project" value="TreeGrafter"/>
</dbReference>
<feature type="domain" description="HTH lacI-type" evidence="5">
    <location>
        <begin position="5"/>
        <end position="59"/>
    </location>
</feature>
<dbReference type="CDD" id="cd06267">
    <property type="entry name" value="PBP1_LacI_sugar_binding-like"/>
    <property type="match status" value="1"/>
</dbReference>
<keyword evidence="8" id="KW-1185">Reference proteome</keyword>
<evidence type="ECO:0000313" key="6">
    <source>
        <dbReference type="EMBL" id="MCC3272754.1"/>
    </source>
</evidence>
<dbReference type="InterPro" id="IPR028082">
    <property type="entry name" value="Peripla_BP_I"/>
</dbReference>
<evidence type="ECO:0000256" key="2">
    <source>
        <dbReference type="ARBA" id="ARBA00023125"/>
    </source>
</evidence>
<dbReference type="GO" id="GO:0003700">
    <property type="term" value="F:DNA-binding transcription factor activity"/>
    <property type="evidence" value="ECO:0007669"/>
    <property type="project" value="TreeGrafter"/>
</dbReference>
<dbReference type="EMBL" id="CP094984">
    <property type="protein sequence ID" value="UON91409.1"/>
    <property type="molecule type" value="Genomic_DNA"/>
</dbReference>
<feature type="region of interest" description="Disordered" evidence="4">
    <location>
        <begin position="328"/>
        <end position="352"/>
    </location>
</feature>
<dbReference type="PROSITE" id="PS50932">
    <property type="entry name" value="HTH_LACI_2"/>
    <property type="match status" value="1"/>
</dbReference>
<dbReference type="AlphaFoldDB" id="A0A9X1M7D0"/>
<evidence type="ECO:0000256" key="4">
    <source>
        <dbReference type="SAM" id="MobiDB-lite"/>
    </source>
</evidence>
<evidence type="ECO:0000313" key="8">
    <source>
        <dbReference type="Proteomes" id="UP000829758"/>
    </source>
</evidence>
<dbReference type="Proteomes" id="UP000829758">
    <property type="component" value="Chromosome"/>
</dbReference>
<proteinExistence type="predicted"/>
<evidence type="ECO:0000259" key="5">
    <source>
        <dbReference type="PROSITE" id="PS50932"/>
    </source>
</evidence>
<evidence type="ECO:0000313" key="9">
    <source>
        <dbReference type="Proteomes" id="UP001155145"/>
    </source>
</evidence>
<protein>
    <submittedName>
        <fullName evidence="6">LacI family transcriptional regulator</fullName>
    </submittedName>
</protein>
<dbReference type="Pfam" id="PF13377">
    <property type="entry name" value="Peripla_BP_3"/>
    <property type="match status" value="1"/>
</dbReference>
<dbReference type="SUPFAM" id="SSF47413">
    <property type="entry name" value="lambda repressor-like DNA-binding domains"/>
    <property type="match status" value="1"/>
</dbReference>
<dbReference type="InterPro" id="IPR010982">
    <property type="entry name" value="Lambda_DNA-bd_dom_sf"/>
</dbReference>